<gene>
    <name evidence="2" type="ORF">BMG03_01110</name>
</gene>
<evidence type="ECO:0000313" key="2">
    <source>
        <dbReference type="EMBL" id="AQS46555.1"/>
    </source>
</evidence>
<dbReference type="RefSeq" id="WP_075775279.1">
    <property type="nucleotide sequence ID" value="NZ_CP019437.1"/>
</dbReference>
<dbReference type="EMBL" id="CP019437">
    <property type="protein sequence ID" value="AQS46555.1"/>
    <property type="molecule type" value="Genomic_DNA"/>
</dbReference>
<feature type="transmembrane region" description="Helical" evidence="1">
    <location>
        <begin position="12"/>
        <end position="32"/>
    </location>
</feature>
<organism evidence="2 3">
    <name type="scientific">Thioclava nitratireducens</name>
    <dbReference type="NCBI Taxonomy" id="1915078"/>
    <lineage>
        <taxon>Bacteria</taxon>
        <taxon>Pseudomonadati</taxon>
        <taxon>Pseudomonadota</taxon>
        <taxon>Alphaproteobacteria</taxon>
        <taxon>Rhodobacterales</taxon>
        <taxon>Paracoccaceae</taxon>
        <taxon>Thioclava</taxon>
    </lineage>
</organism>
<keyword evidence="3" id="KW-1185">Reference proteome</keyword>
<sequence>MNIPFGDILDALGGGLSAVVIFFLGYAVVMLWKALSAERAGRMDDLRDTSAQMRDLLVTNHRVLDALTSEIKEGNGNG</sequence>
<protein>
    <submittedName>
        <fullName evidence="2">Uncharacterized protein</fullName>
    </submittedName>
</protein>
<keyword evidence="1" id="KW-0472">Membrane</keyword>
<proteinExistence type="predicted"/>
<dbReference type="Proteomes" id="UP000185622">
    <property type="component" value="Chromosome"/>
</dbReference>
<evidence type="ECO:0000256" key="1">
    <source>
        <dbReference type="SAM" id="Phobius"/>
    </source>
</evidence>
<evidence type="ECO:0000313" key="3">
    <source>
        <dbReference type="Proteomes" id="UP000185622"/>
    </source>
</evidence>
<keyword evidence="1" id="KW-1133">Transmembrane helix</keyword>
<name>A0ABN4X244_9RHOB</name>
<reference evidence="2 3" key="1">
    <citation type="submission" date="2017-01" db="EMBL/GenBank/DDBJ databases">
        <title>The complete genome sequence of a sulfur-oxidizing marine bacterium Thioclava sp. 25B10_4T.</title>
        <authorList>
            <person name="Liu Y."/>
            <person name="Lai Q."/>
            <person name="Shao Z."/>
        </authorList>
    </citation>
    <scope>NUCLEOTIDE SEQUENCE [LARGE SCALE GENOMIC DNA]</scope>
    <source>
        <strain evidence="2 3">25B10_4</strain>
    </source>
</reference>
<keyword evidence="1" id="KW-0812">Transmembrane</keyword>
<accession>A0ABN4X244</accession>